<evidence type="ECO:0000256" key="2">
    <source>
        <dbReference type="ARBA" id="ARBA00022771"/>
    </source>
</evidence>
<comment type="caution">
    <text evidence="7">The sequence shown here is derived from an EMBL/GenBank/DDBJ whole genome shotgun (WGS) entry which is preliminary data.</text>
</comment>
<sequence>MPRRNRCYLSPYCTSDSPTDGNERYFCIPKVKVGPICEVTKKLSQKRRSLWLQILGLTEAETEGKDRVLVCSRHFVSGQPDYEMYEKSVDWVPTLNIPLPKIIIIPPPTEEHSYCQKSLPPIAYNWKTSVSGTNKRIIQRRSHRVTILKKKKEKAIKKATKAQQKAEAIAEKIREKRRKKKINCFKKAYEKNNKIQPEPMLNQIESIDIAMPLNAPQSNLLLSNEDHLLKRTSEGSKNSDVLRRESIAIGINGIVNKLPSTSDISVSPKITDDLPINIRTEPTAELHHSEKDLDVESKNKVTNSSEKITSKNEFLQQLMLSQIGQSPKRKLAQVRIAPETRSSDALKRAAEPIKNTAKLPSKIFILRKDASDNTSRTVITLKSPGNASGHPVQKNVEKIIKQIKPSSSATPKQQTQIATNSLTVVSSTTPILKKFAASPLKILQPAAKIMIPRNGVAAKTPLTITKPTPSANPPCRVVSKNTDVVNRVQVMGPEPVPREMILQSLRNVEAYIRDLIRQKKVSSQESQARSLLQKLIENHQKINIDTETLVPTAQIVESNEDKEIIDLTKDDCDYILPDAAPNKLCPACSCRNSIEEISFLRSELGKKSIELESCRNDLDSLKKELCEAKNFISNLSAQLQENTQALCSYLANSNQQAI</sequence>
<keyword evidence="5" id="KW-0175">Coiled coil</keyword>
<keyword evidence="4" id="KW-0238">DNA-binding</keyword>
<keyword evidence="3" id="KW-0862">Zinc</keyword>
<keyword evidence="8" id="KW-1185">Reference proteome</keyword>
<evidence type="ECO:0000256" key="1">
    <source>
        <dbReference type="ARBA" id="ARBA00022723"/>
    </source>
</evidence>
<keyword evidence="1" id="KW-0479">Metal-binding</keyword>
<name>A0A8J2SDG8_9CRUS</name>
<reference evidence="7" key="1">
    <citation type="submission" date="2021-11" db="EMBL/GenBank/DDBJ databases">
        <authorList>
            <person name="Schell T."/>
        </authorList>
    </citation>
    <scope>NUCLEOTIDE SEQUENCE</scope>
    <source>
        <strain evidence="7">M5</strain>
    </source>
</reference>
<dbReference type="GO" id="GO:0008270">
    <property type="term" value="F:zinc ion binding"/>
    <property type="evidence" value="ECO:0007669"/>
    <property type="project" value="UniProtKB-KW"/>
</dbReference>
<feature type="coiled-coil region" evidence="5">
    <location>
        <begin position="145"/>
        <end position="179"/>
    </location>
</feature>
<dbReference type="GO" id="GO:0003677">
    <property type="term" value="F:DNA binding"/>
    <property type="evidence" value="ECO:0007669"/>
    <property type="project" value="UniProtKB-KW"/>
</dbReference>
<evidence type="ECO:0000259" key="6">
    <source>
        <dbReference type="SMART" id="SM00980"/>
    </source>
</evidence>
<dbReference type="SMART" id="SM00980">
    <property type="entry name" value="THAP"/>
    <property type="match status" value="1"/>
</dbReference>
<feature type="domain" description="THAP-type" evidence="6">
    <location>
        <begin position="5"/>
        <end position="102"/>
    </location>
</feature>
<dbReference type="InterPro" id="IPR006612">
    <property type="entry name" value="THAP_Znf"/>
</dbReference>
<dbReference type="AlphaFoldDB" id="A0A8J2SDG8"/>
<dbReference type="SUPFAM" id="SSF57716">
    <property type="entry name" value="Glucocorticoid receptor-like (DNA-binding domain)"/>
    <property type="match status" value="1"/>
</dbReference>
<evidence type="ECO:0000256" key="3">
    <source>
        <dbReference type="ARBA" id="ARBA00022833"/>
    </source>
</evidence>
<dbReference type="EMBL" id="CAKKLH010000341">
    <property type="protein sequence ID" value="CAH0113526.1"/>
    <property type="molecule type" value="Genomic_DNA"/>
</dbReference>
<gene>
    <name evidence="7" type="ORF">DGAL_LOCUS17423</name>
</gene>
<dbReference type="OrthoDB" id="6369483at2759"/>
<evidence type="ECO:0000313" key="8">
    <source>
        <dbReference type="Proteomes" id="UP000789390"/>
    </source>
</evidence>
<dbReference type="Proteomes" id="UP000789390">
    <property type="component" value="Unassembled WGS sequence"/>
</dbReference>
<evidence type="ECO:0000313" key="7">
    <source>
        <dbReference type="EMBL" id="CAH0113526.1"/>
    </source>
</evidence>
<proteinExistence type="predicted"/>
<evidence type="ECO:0000256" key="4">
    <source>
        <dbReference type="ARBA" id="ARBA00023125"/>
    </source>
</evidence>
<keyword evidence="2" id="KW-0863">Zinc-finger</keyword>
<accession>A0A8J2SDG8</accession>
<evidence type="ECO:0000256" key="5">
    <source>
        <dbReference type="SAM" id="Coils"/>
    </source>
</evidence>
<organism evidence="7 8">
    <name type="scientific">Daphnia galeata</name>
    <dbReference type="NCBI Taxonomy" id="27404"/>
    <lineage>
        <taxon>Eukaryota</taxon>
        <taxon>Metazoa</taxon>
        <taxon>Ecdysozoa</taxon>
        <taxon>Arthropoda</taxon>
        <taxon>Crustacea</taxon>
        <taxon>Branchiopoda</taxon>
        <taxon>Diplostraca</taxon>
        <taxon>Cladocera</taxon>
        <taxon>Anomopoda</taxon>
        <taxon>Daphniidae</taxon>
        <taxon>Daphnia</taxon>
    </lineage>
</organism>
<protein>
    <recommendedName>
        <fullName evidence="6">THAP-type domain-containing protein</fullName>
    </recommendedName>
</protein>